<evidence type="ECO:0000313" key="9">
    <source>
        <dbReference type="EMBL" id="KAF6027825.1"/>
    </source>
</evidence>
<evidence type="ECO:0000313" key="10">
    <source>
        <dbReference type="Proteomes" id="UP000593567"/>
    </source>
</evidence>
<evidence type="ECO:0000259" key="8">
    <source>
        <dbReference type="PROSITE" id="PS50850"/>
    </source>
</evidence>
<dbReference type="PROSITE" id="PS50850">
    <property type="entry name" value="MFS"/>
    <property type="match status" value="1"/>
</dbReference>
<feature type="transmembrane region" description="Helical" evidence="7">
    <location>
        <begin position="350"/>
        <end position="369"/>
    </location>
</feature>
<dbReference type="PROSITE" id="PS00216">
    <property type="entry name" value="SUGAR_TRANSPORT_1"/>
    <property type="match status" value="1"/>
</dbReference>
<accession>A0A7J7JP69</accession>
<feature type="transmembrane region" description="Helical" evidence="7">
    <location>
        <begin position="241"/>
        <end position="262"/>
    </location>
</feature>
<feature type="transmembrane region" description="Helical" evidence="7">
    <location>
        <begin position="410"/>
        <end position="428"/>
    </location>
</feature>
<dbReference type="InterPro" id="IPR005828">
    <property type="entry name" value="MFS_sugar_transport-like"/>
</dbReference>
<keyword evidence="6 7" id="KW-0472">Membrane</keyword>
<name>A0A7J7JP69_BUGNE</name>
<dbReference type="GO" id="GO:0022857">
    <property type="term" value="F:transmembrane transporter activity"/>
    <property type="evidence" value="ECO:0007669"/>
    <property type="project" value="InterPro"/>
</dbReference>
<feature type="transmembrane region" description="Helical" evidence="7">
    <location>
        <begin position="208"/>
        <end position="229"/>
    </location>
</feature>
<comment type="subcellular location">
    <subcellularLocation>
        <location evidence="1">Membrane</location>
        <topology evidence="1">Multi-pass membrane protein</topology>
    </subcellularLocation>
</comment>
<keyword evidence="10" id="KW-1185">Reference proteome</keyword>
<feature type="transmembrane region" description="Helical" evidence="7">
    <location>
        <begin position="268"/>
        <end position="289"/>
    </location>
</feature>
<dbReference type="InterPro" id="IPR036259">
    <property type="entry name" value="MFS_trans_sf"/>
</dbReference>
<protein>
    <submittedName>
        <fullName evidence="9">SVOP</fullName>
    </submittedName>
</protein>
<organism evidence="9 10">
    <name type="scientific">Bugula neritina</name>
    <name type="common">Brown bryozoan</name>
    <name type="synonym">Sertularia neritina</name>
    <dbReference type="NCBI Taxonomy" id="10212"/>
    <lineage>
        <taxon>Eukaryota</taxon>
        <taxon>Metazoa</taxon>
        <taxon>Spiralia</taxon>
        <taxon>Lophotrochozoa</taxon>
        <taxon>Bryozoa</taxon>
        <taxon>Gymnolaemata</taxon>
        <taxon>Cheilostomatida</taxon>
        <taxon>Flustrina</taxon>
        <taxon>Buguloidea</taxon>
        <taxon>Bugulidae</taxon>
        <taxon>Bugula</taxon>
    </lineage>
</organism>
<dbReference type="PANTHER" id="PTHR23511">
    <property type="entry name" value="SYNAPTIC VESICLE GLYCOPROTEIN 2"/>
    <property type="match status" value="1"/>
</dbReference>
<sequence length="559" mass="61862">MGDDALRVQYKSRRFDEGDRLYDGDLIGAESVEFDITNTRRSRVKSDDQNEFADNHFISSSNEDAEGDLGSTRDFSNMSSSASYRSMGNNQEVESEDTFTIEQAIEQLGYGKFQLKISCIAGLAWTADAIEMMVLSILSPALQCAWGLETYKQSLITSIVFVGMMVGSTLWGSLSDKYGRKFVLVVSAAFCMYFGILSALAVTWIWLLLFRCVVGFGVSGGSQAVTLYTEILPVKARAKSIVAIEIFWVLGSAFSTILAFIVMPTMGWRWLLAFSAIPLIIFIAACFWLPESMRFNLSRGHVNAAMKTLQECADTNKKPMPLGRLIAPPKQQRRGQISDLFTKEMRRTTFLLWIIWFSNTFCYYGIVLLTTELLDIQNNDVCNAIAEGHLPDVECALDCQSLTSKNYLELLWTTAAEVPGLVIVFFSIDIIGRKWSSASMFILFTIFIGLVAVCKGRIFMIIMLFAARCFISGSFQVVFVYTPEIYPTSCRAIGLGACSSMARFGAIITPFIAQVLLKKSIYATLAIYAVVAAAASIASLLLPVETKGKQLQESPTAVS</sequence>
<feature type="transmembrane region" description="Helical" evidence="7">
    <location>
        <begin position="435"/>
        <end position="452"/>
    </location>
</feature>
<reference evidence="9" key="1">
    <citation type="submission" date="2020-06" db="EMBL/GenBank/DDBJ databases">
        <title>Draft genome of Bugula neritina, a colonial animal packing powerful symbionts and potential medicines.</title>
        <authorList>
            <person name="Rayko M."/>
        </authorList>
    </citation>
    <scope>NUCLEOTIDE SEQUENCE [LARGE SCALE GENOMIC DNA]</scope>
    <source>
        <strain evidence="9">Kwan_BN1</strain>
    </source>
</reference>
<comment type="similarity">
    <text evidence="2">Belongs to the major facilitator superfamily.</text>
</comment>
<evidence type="ECO:0000256" key="2">
    <source>
        <dbReference type="ARBA" id="ARBA00008335"/>
    </source>
</evidence>
<feature type="transmembrane region" description="Helical" evidence="7">
    <location>
        <begin position="493"/>
        <end position="515"/>
    </location>
</feature>
<dbReference type="AlphaFoldDB" id="A0A7J7JP69"/>
<dbReference type="Gene3D" id="1.20.1250.20">
    <property type="entry name" value="MFS general substrate transporter like domains"/>
    <property type="match status" value="1"/>
</dbReference>
<dbReference type="Proteomes" id="UP000593567">
    <property type="component" value="Unassembled WGS sequence"/>
</dbReference>
<evidence type="ECO:0000256" key="5">
    <source>
        <dbReference type="ARBA" id="ARBA00022989"/>
    </source>
</evidence>
<dbReference type="EMBL" id="VXIV02002017">
    <property type="protein sequence ID" value="KAF6027825.1"/>
    <property type="molecule type" value="Genomic_DNA"/>
</dbReference>
<dbReference type="InterPro" id="IPR020846">
    <property type="entry name" value="MFS_dom"/>
</dbReference>
<feature type="transmembrane region" description="Helical" evidence="7">
    <location>
        <begin position="182"/>
        <end position="202"/>
    </location>
</feature>
<dbReference type="Pfam" id="PF00083">
    <property type="entry name" value="Sugar_tr"/>
    <property type="match status" value="2"/>
</dbReference>
<feature type="transmembrane region" description="Helical" evidence="7">
    <location>
        <begin position="458"/>
        <end position="481"/>
    </location>
</feature>
<evidence type="ECO:0000256" key="3">
    <source>
        <dbReference type="ARBA" id="ARBA00022448"/>
    </source>
</evidence>
<comment type="caution">
    <text evidence="9">The sequence shown here is derived from an EMBL/GenBank/DDBJ whole genome shotgun (WGS) entry which is preliminary data.</text>
</comment>
<dbReference type="OrthoDB" id="4139357at2759"/>
<proteinExistence type="inferred from homology"/>
<feature type="transmembrane region" description="Helical" evidence="7">
    <location>
        <begin position="154"/>
        <end position="175"/>
    </location>
</feature>
<dbReference type="SUPFAM" id="SSF103473">
    <property type="entry name" value="MFS general substrate transporter"/>
    <property type="match status" value="1"/>
</dbReference>
<evidence type="ECO:0000256" key="1">
    <source>
        <dbReference type="ARBA" id="ARBA00004141"/>
    </source>
</evidence>
<gene>
    <name evidence="9" type="ORF">EB796_013857</name>
</gene>
<evidence type="ECO:0000256" key="7">
    <source>
        <dbReference type="SAM" id="Phobius"/>
    </source>
</evidence>
<dbReference type="PANTHER" id="PTHR23511:SF5">
    <property type="entry name" value="MAJOR FACILITATOR-TYPE TRANSPORTER HXNZ-RELATED"/>
    <property type="match status" value="1"/>
</dbReference>
<keyword evidence="5 7" id="KW-1133">Transmembrane helix</keyword>
<dbReference type="GO" id="GO:0016020">
    <property type="term" value="C:membrane"/>
    <property type="evidence" value="ECO:0007669"/>
    <property type="project" value="UniProtKB-SubCell"/>
</dbReference>
<evidence type="ECO:0000256" key="4">
    <source>
        <dbReference type="ARBA" id="ARBA00022692"/>
    </source>
</evidence>
<keyword evidence="3" id="KW-0813">Transport</keyword>
<evidence type="ECO:0000256" key="6">
    <source>
        <dbReference type="ARBA" id="ARBA00023136"/>
    </source>
</evidence>
<feature type="transmembrane region" description="Helical" evidence="7">
    <location>
        <begin position="521"/>
        <end position="542"/>
    </location>
</feature>
<feature type="transmembrane region" description="Helical" evidence="7">
    <location>
        <begin position="120"/>
        <end position="142"/>
    </location>
</feature>
<feature type="domain" description="Major facilitator superfamily (MFS) profile" evidence="8">
    <location>
        <begin position="117"/>
        <end position="547"/>
    </location>
</feature>
<keyword evidence="4 7" id="KW-0812">Transmembrane</keyword>
<dbReference type="InterPro" id="IPR005829">
    <property type="entry name" value="Sugar_transporter_CS"/>
</dbReference>